<dbReference type="Pfam" id="PF07883">
    <property type="entry name" value="Cupin_2"/>
    <property type="match status" value="1"/>
</dbReference>
<gene>
    <name evidence="2" type="ORF">LZ480_05980</name>
</gene>
<reference evidence="2 3" key="1">
    <citation type="submission" date="2022-03" db="EMBL/GenBank/DDBJ databases">
        <authorList>
            <person name="Jo J.-H."/>
            <person name="Im W.-T."/>
        </authorList>
    </citation>
    <scope>NUCLEOTIDE SEQUENCE [LARGE SCALE GENOMIC DNA]</scope>
    <source>
        <strain evidence="2 3">MA9</strain>
    </source>
</reference>
<organism evidence="2 3">
    <name type="scientific">Solibacillus palustris</name>
    <dbReference type="NCBI Taxonomy" id="2908203"/>
    <lineage>
        <taxon>Bacteria</taxon>
        <taxon>Bacillati</taxon>
        <taxon>Bacillota</taxon>
        <taxon>Bacilli</taxon>
        <taxon>Bacillales</taxon>
        <taxon>Caryophanaceae</taxon>
        <taxon>Solibacillus</taxon>
    </lineage>
</organism>
<dbReference type="InterPro" id="IPR014710">
    <property type="entry name" value="RmlC-like_jellyroll"/>
</dbReference>
<protein>
    <submittedName>
        <fullName evidence="2">Cupin domain-containing protein</fullName>
    </submittedName>
</protein>
<dbReference type="Proteomes" id="UP001316087">
    <property type="component" value="Unassembled WGS sequence"/>
</dbReference>
<dbReference type="RefSeq" id="WP_241368467.1">
    <property type="nucleotide sequence ID" value="NZ_JAKZFC010000001.1"/>
</dbReference>
<dbReference type="InterPro" id="IPR013096">
    <property type="entry name" value="Cupin_2"/>
</dbReference>
<dbReference type="SUPFAM" id="SSF51182">
    <property type="entry name" value="RmlC-like cupins"/>
    <property type="match status" value="1"/>
</dbReference>
<proteinExistence type="predicted"/>
<dbReference type="InterPro" id="IPR011051">
    <property type="entry name" value="RmlC_Cupin_sf"/>
</dbReference>
<feature type="domain" description="Cupin type-2" evidence="1">
    <location>
        <begin position="39"/>
        <end position="102"/>
    </location>
</feature>
<keyword evidence="3" id="KW-1185">Reference proteome</keyword>
<dbReference type="Gene3D" id="2.60.120.10">
    <property type="entry name" value="Jelly Rolls"/>
    <property type="match status" value="1"/>
</dbReference>
<name>A0ABS9UAR6_9BACL</name>
<comment type="caution">
    <text evidence="2">The sequence shown here is derived from an EMBL/GenBank/DDBJ whole genome shotgun (WGS) entry which is preliminary data.</text>
</comment>
<evidence type="ECO:0000259" key="1">
    <source>
        <dbReference type="Pfam" id="PF07883"/>
    </source>
</evidence>
<sequence>MKFFSFAKEHGRKVTHYASDFILSRLATIEGRAVVSIMYLEENGIIGYHEASVNQILFVVQGEGNVCNGNKEFKRIQAGEAVFWKKGEWHETKTDTGLTAVVIEGETLLPEHLIKTGE</sequence>
<evidence type="ECO:0000313" key="2">
    <source>
        <dbReference type="EMBL" id="MCH7321438.1"/>
    </source>
</evidence>
<accession>A0ABS9UAR6</accession>
<dbReference type="EMBL" id="JAKZFC010000001">
    <property type="protein sequence ID" value="MCH7321438.1"/>
    <property type="molecule type" value="Genomic_DNA"/>
</dbReference>
<evidence type="ECO:0000313" key="3">
    <source>
        <dbReference type="Proteomes" id="UP001316087"/>
    </source>
</evidence>